<comment type="subcellular location">
    <subcellularLocation>
        <location evidence="1">Cell membrane</location>
        <topology evidence="1">Multi-pass membrane protein</topology>
    </subcellularLocation>
</comment>
<dbReference type="EMBL" id="QHKS01000024">
    <property type="protein sequence ID" value="RDJ99332.1"/>
    <property type="molecule type" value="Genomic_DNA"/>
</dbReference>
<accession>A0A370N163</accession>
<keyword evidence="9" id="KW-1185">Reference proteome</keyword>
<name>A0A370N163_9BURK</name>
<evidence type="ECO:0000256" key="4">
    <source>
        <dbReference type="ARBA" id="ARBA00022692"/>
    </source>
</evidence>
<feature type="transmembrane region" description="Helical" evidence="7">
    <location>
        <begin position="367"/>
        <end position="388"/>
    </location>
</feature>
<dbReference type="OrthoDB" id="9807111at2"/>
<evidence type="ECO:0000256" key="3">
    <source>
        <dbReference type="ARBA" id="ARBA00022475"/>
    </source>
</evidence>
<evidence type="ECO:0000256" key="6">
    <source>
        <dbReference type="ARBA" id="ARBA00023136"/>
    </source>
</evidence>
<feature type="transmembrane region" description="Helical" evidence="7">
    <location>
        <begin position="471"/>
        <end position="490"/>
    </location>
</feature>
<feature type="transmembrane region" description="Helical" evidence="7">
    <location>
        <begin position="142"/>
        <end position="162"/>
    </location>
</feature>
<dbReference type="Pfam" id="PF04632">
    <property type="entry name" value="FUSC"/>
    <property type="match status" value="1"/>
</dbReference>
<feature type="transmembrane region" description="Helical" evidence="7">
    <location>
        <begin position="446"/>
        <end position="464"/>
    </location>
</feature>
<comment type="caution">
    <text evidence="8">The sequence shown here is derived from an EMBL/GenBank/DDBJ whole genome shotgun (WGS) entry which is preliminary data.</text>
</comment>
<feature type="transmembrane region" description="Helical" evidence="7">
    <location>
        <begin position="81"/>
        <end position="100"/>
    </location>
</feature>
<dbReference type="RefSeq" id="WP_115106418.1">
    <property type="nucleotide sequence ID" value="NZ_QHKS01000024.1"/>
</dbReference>
<keyword evidence="5 7" id="KW-1133">Transmembrane helix</keyword>
<dbReference type="PANTHER" id="PTHR30509">
    <property type="entry name" value="P-HYDROXYBENZOIC ACID EFFLUX PUMP SUBUNIT-RELATED"/>
    <property type="match status" value="1"/>
</dbReference>
<evidence type="ECO:0000256" key="1">
    <source>
        <dbReference type="ARBA" id="ARBA00004651"/>
    </source>
</evidence>
<evidence type="ECO:0000313" key="9">
    <source>
        <dbReference type="Proteomes" id="UP000254875"/>
    </source>
</evidence>
<dbReference type="InterPro" id="IPR006726">
    <property type="entry name" value="PHBA_efflux_AaeB/fusaric-R"/>
</dbReference>
<evidence type="ECO:0000313" key="8">
    <source>
        <dbReference type="EMBL" id="RDJ99332.1"/>
    </source>
</evidence>
<feature type="transmembrane region" description="Helical" evidence="7">
    <location>
        <begin position="107"/>
        <end position="126"/>
    </location>
</feature>
<dbReference type="GO" id="GO:0005886">
    <property type="term" value="C:plasma membrane"/>
    <property type="evidence" value="ECO:0007669"/>
    <property type="project" value="UniProtKB-SubCell"/>
</dbReference>
<organism evidence="8 9">
    <name type="scientific">Paraburkholderia lacunae</name>
    <dbReference type="NCBI Taxonomy" id="2211104"/>
    <lineage>
        <taxon>Bacteria</taxon>
        <taxon>Pseudomonadati</taxon>
        <taxon>Pseudomonadota</taxon>
        <taxon>Betaproteobacteria</taxon>
        <taxon>Burkholderiales</taxon>
        <taxon>Burkholderiaceae</taxon>
        <taxon>Paraburkholderia</taxon>
    </lineage>
</organism>
<feature type="transmembrane region" description="Helical" evidence="7">
    <location>
        <begin position="496"/>
        <end position="515"/>
    </location>
</feature>
<proteinExistence type="predicted"/>
<dbReference type="PANTHER" id="PTHR30509:SF9">
    <property type="entry name" value="MULTIDRUG RESISTANCE PROTEIN MDTO"/>
    <property type="match status" value="1"/>
</dbReference>
<dbReference type="Proteomes" id="UP000254875">
    <property type="component" value="Unassembled WGS sequence"/>
</dbReference>
<feature type="transmembrane region" description="Helical" evidence="7">
    <location>
        <begin position="56"/>
        <end position="75"/>
    </location>
</feature>
<feature type="transmembrane region" description="Helical" evidence="7">
    <location>
        <begin position="418"/>
        <end position="440"/>
    </location>
</feature>
<sequence length="700" mass="75884">MVYPSIRDWLFSVKTFAAAMLALYIGLALELPRPYWAMASVYIVSNPFVGATRSKALYRVFGTAIGAAGAILVVPPFVESPYLFSVVVALWTGTLLYLAISERTARSYVFLLAGYTLPMIALPSVTNPGGVFDLAITRTEEITLGIVCASIVGGAVFPSRLAPTIIERTDTWFRDAAFYSTETLSGRIAGSAISAARQRLAATINGLELLLSQLAYDHTRPDILARAHELRGRMQLLLPLMSALADPLIALYNSGRHSWPDGLEALLADVIEWFNAPLPAASLGYHPDPSADALRARIAAMQPPPAAMASWDGALLSSALWRLKQVVNVWQDCRTLRIIITREEGSWRPRFRHWRLGGTERYFDRGIMLFSTGSAVGAIILACSLWISSGWADGAGAVTLAAIACCFFAALDEPAPMVFKFFTSAAASVVFAGIYLFAVLPHVHDFPMLVIIFAAPFIFAGTLIPRPQFNLAAMLVAVNTATFISIQNAYDADFLVFVNSNLAGLAGLLYAFLWTRVTRPFGAELAAARLLRSSWADVALTASTRPIDDPRNLAARMLDRLMQLIPRLAATDDHRHPSIESFRDLRIAFNALDLRRLTRKLGGEVPAAIDHVLEGVREHFETCVDQRVRQPVPAGLMASIDTAVARVTAQGLANAGAPGATSQTSARLLRDALHALVGLRLSLFPATLTTPTPPEPETAA</sequence>
<evidence type="ECO:0000256" key="2">
    <source>
        <dbReference type="ARBA" id="ARBA00022448"/>
    </source>
</evidence>
<keyword evidence="4 7" id="KW-0812">Transmembrane</keyword>
<protein>
    <submittedName>
        <fullName evidence="8">FUSC family protein</fullName>
    </submittedName>
</protein>
<gene>
    <name evidence="8" type="ORF">DLM46_29320</name>
</gene>
<reference evidence="9" key="1">
    <citation type="submission" date="2018-05" db="EMBL/GenBank/DDBJ databases">
        <authorList>
            <person name="Feng T."/>
        </authorList>
    </citation>
    <scope>NUCLEOTIDE SEQUENCE [LARGE SCALE GENOMIC DNA]</scope>
    <source>
        <strain evidence="9">S27</strain>
    </source>
</reference>
<keyword evidence="2" id="KW-0813">Transport</keyword>
<dbReference type="AlphaFoldDB" id="A0A370N163"/>
<evidence type="ECO:0000256" key="5">
    <source>
        <dbReference type="ARBA" id="ARBA00022989"/>
    </source>
</evidence>
<feature type="transmembrane region" description="Helical" evidence="7">
    <location>
        <begin position="9"/>
        <end position="27"/>
    </location>
</feature>
<dbReference type="GO" id="GO:0022857">
    <property type="term" value="F:transmembrane transporter activity"/>
    <property type="evidence" value="ECO:0007669"/>
    <property type="project" value="InterPro"/>
</dbReference>
<feature type="transmembrane region" description="Helical" evidence="7">
    <location>
        <begin position="394"/>
        <end position="411"/>
    </location>
</feature>
<evidence type="ECO:0000256" key="7">
    <source>
        <dbReference type="SAM" id="Phobius"/>
    </source>
</evidence>
<keyword evidence="3" id="KW-1003">Cell membrane</keyword>
<keyword evidence="6 7" id="KW-0472">Membrane</keyword>